<evidence type="ECO:0000313" key="2">
    <source>
        <dbReference type="Proteomes" id="UP000198894"/>
    </source>
</evidence>
<dbReference type="Proteomes" id="UP000198894">
    <property type="component" value="Unassembled WGS sequence"/>
</dbReference>
<accession>A0A1G9L1I6</accession>
<protein>
    <submittedName>
        <fullName evidence="1">Uncharacterized protein</fullName>
    </submittedName>
</protein>
<organism evidence="1 2">
    <name type="scientific">Mesorhizobium muleiense</name>
    <dbReference type="NCBI Taxonomy" id="1004279"/>
    <lineage>
        <taxon>Bacteria</taxon>
        <taxon>Pseudomonadati</taxon>
        <taxon>Pseudomonadota</taxon>
        <taxon>Alphaproteobacteria</taxon>
        <taxon>Hyphomicrobiales</taxon>
        <taxon>Phyllobacteriaceae</taxon>
        <taxon>Mesorhizobium</taxon>
    </lineage>
</organism>
<evidence type="ECO:0000313" key="1">
    <source>
        <dbReference type="EMBL" id="SDL55801.1"/>
    </source>
</evidence>
<name>A0A1G9L1I6_9HYPH</name>
<keyword evidence="2" id="KW-1185">Reference proteome</keyword>
<reference evidence="2" key="1">
    <citation type="submission" date="2016-10" db="EMBL/GenBank/DDBJ databases">
        <authorList>
            <person name="Varghese N."/>
            <person name="Submissions S."/>
        </authorList>
    </citation>
    <scope>NUCLEOTIDE SEQUENCE [LARGE SCALE GENOMIC DNA]</scope>
    <source>
        <strain evidence="2">CGMCC 1.11022</strain>
    </source>
</reference>
<dbReference type="EMBL" id="FNEE01000045">
    <property type="protein sequence ID" value="SDL55801.1"/>
    <property type="molecule type" value="Genomic_DNA"/>
</dbReference>
<sequence length="121" mass="13844">MMLLKLVRALLAYKRASHGVFDAANFPHPDEEDRRRITRERMALTNERVHHVNRIKGLLFTPGVSGYEPLHRDQRLAGTGDAAQSKRHRAGVRILWSEGLSRHFRQRTTGCHLCGLAPTPW</sequence>
<dbReference type="AlphaFoldDB" id="A0A1G9L1I6"/>
<proteinExistence type="predicted"/>
<gene>
    <name evidence="1" type="ORF">SAMN05428953_14510</name>
</gene>